<reference evidence="1 2" key="1">
    <citation type="journal article" date="2014" name="MBio">
        <title>The Ordospora colligata genome; evolution of extreme reduction in microsporidia and host-to-parasite horizontal gene transfer.</title>
        <authorList>
            <person name="Pombert J.-F."/>
            <person name="Haag K.L."/>
            <person name="Beidas S."/>
            <person name="Ebert D."/>
            <person name="Keeling P.J."/>
        </authorList>
    </citation>
    <scope>NUCLEOTIDE SEQUENCE [LARGE SCALE GENOMIC DNA]</scope>
    <source>
        <strain evidence="1 2">OC4</strain>
    </source>
</reference>
<organism evidence="1 2">
    <name type="scientific">Ordospora colligata OC4</name>
    <dbReference type="NCBI Taxonomy" id="1354746"/>
    <lineage>
        <taxon>Eukaryota</taxon>
        <taxon>Fungi</taxon>
        <taxon>Fungi incertae sedis</taxon>
        <taxon>Microsporidia</taxon>
        <taxon>Ordosporidae</taxon>
        <taxon>Ordospora</taxon>
    </lineage>
</organism>
<comment type="caution">
    <text evidence="1">The sequence shown here is derived from an EMBL/GenBank/DDBJ whole genome shotgun (WGS) entry which is preliminary data.</text>
</comment>
<dbReference type="HOGENOM" id="CLU_696441_0_0_1"/>
<dbReference type="Proteomes" id="UP000031056">
    <property type="component" value="Unassembled WGS sequence"/>
</dbReference>
<name>A0A0B2UK91_9MICR</name>
<dbReference type="RefSeq" id="XP_014563457.1">
    <property type="nucleotide sequence ID" value="XM_014707971.1"/>
</dbReference>
<dbReference type="EMBL" id="JOKQ01000008">
    <property type="protein sequence ID" value="KHN69415.1"/>
    <property type="molecule type" value="Genomic_DNA"/>
</dbReference>
<evidence type="ECO:0000313" key="1">
    <source>
        <dbReference type="EMBL" id="KHN69415.1"/>
    </source>
</evidence>
<sequence length="403" mass="47219">MIYIPYKMLRDEVLKAEDQPWIVNQILHNCSDAIGFIDLYLKRNPECVQECFLKYYSKVSVDSQAILYEKCRVSVDNEEFEKRCMQMYCIERQSDVCLDVIRCSRSPRMMFKIVGKCFLEGINRLPDQDLFFTRCVVMALRSHTIEADDMSLLIKGVNKHFIDGRRKYYEHGAIVASVLMDSADFKIAAMEEAQKMLDDLPEHILCKYKCDFMNPNDVFCNYTRVENDVNEIRLLWKPRYLQDAIRIISEEKYRDKIEASFRCFRDLVQSATERVIQNRCKEALDVLICYDGCEEYKIDAISSLFERSFDYLVQDGLNSLFEAKTCLRHKLLLAFTFKRLVETGTYVNAKYLHENIKFMLSRADNVPNVLANVMWDAVFQGMRRIGKSPENHNGSARMCLNPI</sequence>
<dbReference type="GeneID" id="26262195"/>
<keyword evidence="2" id="KW-1185">Reference proteome</keyword>
<dbReference type="VEuPathDB" id="MicrosporidiaDB:M896_081550"/>
<accession>A0A0B2UK91</accession>
<protein>
    <submittedName>
        <fullName evidence="1">Uncharacterized protein</fullName>
    </submittedName>
</protein>
<dbReference type="OrthoDB" id="2191444at2759"/>
<proteinExistence type="predicted"/>
<gene>
    <name evidence="1" type="ORF">M896_081550</name>
</gene>
<evidence type="ECO:0000313" key="2">
    <source>
        <dbReference type="Proteomes" id="UP000031056"/>
    </source>
</evidence>
<dbReference type="InParanoid" id="A0A0B2UK91"/>
<dbReference type="AlphaFoldDB" id="A0A0B2UK91"/>